<sequence>MMTAEYSTKRKDMSRLTYKDSRKKSPHRYEYFQKIVEANRWGKMNKETSMKRLKVHVTTHKECNSHAAVIKGSETTRNSERQIVARKRFNENVKNRKVTSDG</sequence>
<feature type="region of interest" description="Disordered" evidence="1">
    <location>
        <begin position="1"/>
        <end position="24"/>
    </location>
</feature>
<accession>C9ZUN3</accession>
<dbReference type="KEGG" id="tbg:TbgDal_VIII710"/>
<dbReference type="EMBL" id="FN554971">
    <property type="protein sequence ID" value="CBH13121.1"/>
    <property type="molecule type" value="Genomic_DNA"/>
</dbReference>
<proteinExistence type="predicted"/>
<evidence type="ECO:0000313" key="3">
    <source>
        <dbReference type="Proteomes" id="UP000002316"/>
    </source>
</evidence>
<evidence type="ECO:0000313" key="2">
    <source>
        <dbReference type="EMBL" id="CBH13121.1"/>
    </source>
</evidence>
<evidence type="ECO:0000256" key="1">
    <source>
        <dbReference type="SAM" id="MobiDB-lite"/>
    </source>
</evidence>
<protein>
    <submittedName>
        <fullName evidence="2">Uncharacterized protein</fullName>
    </submittedName>
</protein>
<dbReference type="AlphaFoldDB" id="C9ZUN3"/>
<dbReference type="Proteomes" id="UP000002316">
    <property type="component" value="Chromosome 8"/>
</dbReference>
<reference evidence="3" key="1">
    <citation type="journal article" date="2010" name="PLoS Negl. Trop. Dis.">
        <title>The genome sequence of Trypanosoma brucei gambiense, causative agent of chronic human african trypanosomiasis.</title>
        <authorList>
            <person name="Jackson A.P."/>
            <person name="Sanders M."/>
            <person name="Berry A."/>
            <person name="McQuillan J."/>
            <person name="Aslett M.A."/>
            <person name="Quail M.A."/>
            <person name="Chukualim B."/>
            <person name="Capewell P."/>
            <person name="MacLeod A."/>
            <person name="Melville S.E."/>
            <person name="Gibson W."/>
            <person name="Barry J.D."/>
            <person name="Berriman M."/>
            <person name="Hertz-Fowler C."/>
        </authorList>
    </citation>
    <scope>NUCLEOTIDE SEQUENCE [LARGE SCALE GENOMIC DNA]</scope>
    <source>
        <strain evidence="3">MHOM/CI/86/DAL972</strain>
    </source>
</reference>
<feature type="compositionally biased region" description="Basic and acidic residues" evidence="1">
    <location>
        <begin position="7"/>
        <end position="20"/>
    </location>
</feature>
<dbReference type="RefSeq" id="XP_011775398.1">
    <property type="nucleotide sequence ID" value="XM_011777096.1"/>
</dbReference>
<dbReference type="GeneID" id="23863940"/>
<organism evidence="2 3">
    <name type="scientific">Trypanosoma brucei gambiense (strain MHOM/CI/86/DAL972)</name>
    <dbReference type="NCBI Taxonomy" id="679716"/>
    <lineage>
        <taxon>Eukaryota</taxon>
        <taxon>Discoba</taxon>
        <taxon>Euglenozoa</taxon>
        <taxon>Kinetoplastea</taxon>
        <taxon>Metakinetoplastina</taxon>
        <taxon>Trypanosomatida</taxon>
        <taxon>Trypanosomatidae</taxon>
        <taxon>Trypanosoma</taxon>
    </lineage>
</organism>
<gene>
    <name evidence="2" type="ORF">TbgDal_VIII710</name>
</gene>
<name>C9ZUN3_TRYB9</name>